<feature type="non-terminal residue" evidence="2">
    <location>
        <position position="53"/>
    </location>
</feature>
<comment type="caution">
    <text evidence="2">The sequence shown here is derived from an EMBL/GenBank/DDBJ whole genome shotgun (WGS) entry which is preliminary data.</text>
</comment>
<proteinExistence type="predicted"/>
<sequence length="53" mass="6450">FSNSIRAFVQFYCGERFYNFLFFSCICFVYFLKPFSSNWTQRASSINKRKSEH</sequence>
<dbReference type="Proteomes" id="UP001497382">
    <property type="component" value="Unassembled WGS sequence"/>
</dbReference>
<evidence type="ECO:0000313" key="2">
    <source>
        <dbReference type="EMBL" id="CAL1264342.1"/>
    </source>
</evidence>
<name>A0AAV1YYT3_9ARAC</name>
<organism evidence="2 3">
    <name type="scientific">Larinioides sclopetarius</name>
    <dbReference type="NCBI Taxonomy" id="280406"/>
    <lineage>
        <taxon>Eukaryota</taxon>
        <taxon>Metazoa</taxon>
        <taxon>Ecdysozoa</taxon>
        <taxon>Arthropoda</taxon>
        <taxon>Chelicerata</taxon>
        <taxon>Arachnida</taxon>
        <taxon>Araneae</taxon>
        <taxon>Araneomorphae</taxon>
        <taxon>Entelegynae</taxon>
        <taxon>Araneoidea</taxon>
        <taxon>Araneidae</taxon>
        <taxon>Larinioides</taxon>
    </lineage>
</organism>
<evidence type="ECO:0000256" key="1">
    <source>
        <dbReference type="SAM" id="Phobius"/>
    </source>
</evidence>
<keyword evidence="1" id="KW-0812">Transmembrane</keyword>
<dbReference type="EMBL" id="CAXIEN010000013">
    <property type="protein sequence ID" value="CAL1264342.1"/>
    <property type="molecule type" value="Genomic_DNA"/>
</dbReference>
<accession>A0AAV1YYT3</accession>
<keyword evidence="3" id="KW-1185">Reference proteome</keyword>
<dbReference type="AlphaFoldDB" id="A0AAV1YYT3"/>
<feature type="transmembrane region" description="Helical" evidence="1">
    <location>
        <begin position="16"/>
        <end position="32"/>
    </location>
</feature>
<reference evidence="2 3" key="1">
    <citation type="submission" date="2024-04" db="EMBL/GenBank/DDBJ databases">
        <authorList>
            <person name="Rising A."/>
            <person name="Reimegard J."/>
            <person name="Sonavane S."/>
            <person name="Akerstrom W."/>
            <person name="Nylinder S."/>
            <person name="Hedman E."/>
            <person name="Kallberg Y."/>
        </authorList>
    </citation>
    <scope>NUCLEOTIDE SEQUENCE [LARGE SCALE GENOMIC DNA]</scope>
</reference>
<gene>
    <name evidence="2" type="ORF">LARSCL_LOCUS1981</name>
</gene>
<protein>
    <submittedName>
        <fullName evidence="2">Uncharacterized protein</fullName>
    </submittedName>
</protein>
<evidence type="ECO:0000313" key="3">
    <source>
        <dbReference type="Proteomes" id="UP001497382"/>
    </source>
</evidence>
<keyword evidence="1" id="KW-0472">Membrane</keyword>
<keyword evidence="1" id="KW-1133">Transmembrane helix</keyword>
<feature type="non-terminal residue" evidence="2">
    <location>
        <position position="1"/>
    </location>
</feature>